<evidence type="ECO:0000259" key="2">
    <source>
        <dbReference type="Pfam" id="PF14579"/>
    </source>
</evidence>
<dbReference type="Pfam" id="PF14579">
    <property type="entry name" value="HHH_6"/>
    <property type="match status" value="1"/>
</dbReference>
<feature type="domain" description="DNA polymerase helix-hairpin-helix motif" evidence="2">
    <location>
        <begin position="142"/>
        <end position="197"/>
    </location>
</feature>
<protein>
    <recommendedName>
        <fullName evidence="2">DNA polymerase helix-hairpin-helix motif domain-containing protein</fullName>
    </recommendedName>
</protein>
<dbReference type="PANTHER" id="PTHR32294:SF4">
    <property type="entry name" value="ERROR-PRONE DNA POLYMERASE"/>
    <property type="match status" value="1"/>
</dbReference>
<dbReference type="GO" id="GO:0006260">
    <property type="term" value="P:DNA replication"/>
    <property type="evidence" value="ECO:0007669"/>
    <property type="project" value="InterPro"/>
</dbReference>
<feature type="region of interest" description="Disordered" evidence="1">
    <location>
        <begin position="231"/>
        <end position="268"/>
    </location>
</feature>
<evidence type="ECO:0000313" key="3">
    <source>
        <dbReference type="EMBL" id="KAA1053161.1"/>
    </source>
</evidence>
<evidence type="ECO:0000256" key="1">
    <source>
        <dbReference type="SAM" id="MobiDB-lite"/>
    </source>
</evidence>
<feature type="compositionally biased region" description="Low complexity" evidence="1">
    <location>
        <begin position="241"/>
        <end position="256"/>
    </location>
</feature>
<dbReference type="AlphaFoldDB" id="A0A5B0KMN8"/>
<organism evidence="3 4">
    <name type="scientific">Azospirillum argentinense</name>
    <dbReference type="NCBI Taxonomy" id="2970906"/>
    <lineage>
        <taxon>Bacteria</taxon>
        <taxon>Pseudomonadati</taxon>
        <taxon>Pseudomonadota</taxon>
        <taxon>Alphaproteobacteria</taxon>
        <taxon>Rhodospirillales</taxon>
        <taxon>Azospirillaceae</taxon>
        <taxon>Azospirillum</taxon>
    </lineage>
</organism>
<feature type="compositionally biased region" description="Gly residues" evidence="1">
    <location>
        <begin position="231"/>
        <end position="240"/>
    </location>
</feature>
<comment type="caution">
    <text evidence="3">The sequence shown here is derived from an EMBL/GenBank/DDBJ whole genome shotgun (WGS) entry which is preliminary data.</text>
</comment>
<dbReference type="EMBL" id="VEWN01000017">
    <property type="protein sequence ID" value="KAA1053161.1"/>
    <property type="molecule type" value="Genomic_DNA"/>
</dbReference>
<dbReference type="Gene3D" id="1.10.150.870">
    <property type="match status" value="1"/>
</dbReference>
<gene>
    <name evidence="3" type="ORF">FH063_003080</name>
</gene>
<reference evidence="3 4" key="1">
    <citation type="submission" date="2019-07" db="EMBL/GenBank/DDBJ databases">
        <title>Genome sequencing of the stress-tolerant strain Azospirillum brasilense Az19.</title>
        <authorList>
            <person name="Maroniche G.A."/>
            <person name="Garcia J.E."/>
            <person name="Pagnussat L."/>
            <person name="Amenta M."/>
            <person name="Creus C.M."/>
        </authorList>
    </citation>
    <scope>NUCLEOTIDE SEQUENCE [LARGE SCALE GENOMIC DNA]</scope>
    <source>
        <strain evidence="3 4">Az19</strain>
    </source>
</reference>
<proteinExistence type="predicted"/>
<dbReference type="PANTHER" id="PTHR32294">
    <property type="entry name" value="DNA POLYMERASE III SUBUNIT ALPHA"/>
    <property type="match status" value="1"/>
</dbReference>
<evidence type="ECO:0000313" key="4">
    <source>
        <dbReference type="Proteomes" id="UP000325333"/>
    </source>
</evidence>
<dbReference type="InterPro" id="IPR004805">
    <property type="entry name" value="DnaE2/DnaE/PolC"/>
</dbReference>
<accession>A0A5B0KMN8</accession>
<dbReference type="Proteomes" id="UP000325333">
    <property type="component" value="Unassembled WGS sequence"/>
</dbReference>
<dbReference type="InterPro" id="IPR029460">
    <property type="entry name" value="DNAPol_HHH"/>
</dbReference>
<sequence>MSPQPPSALQDLRSRIRQIEMGGKTAGRVLPFGFPEIDGALPGGGRALGAVHEVVEGGDLGVIHAAAATLFVAGVLARMAGSVLWCLRAPDLFAPALSQVGLNASSWMKCHHPEVFACALLNAQPMGFYAPAQIVRDAREHGVEVRPVDVNRSRWDCTLERTGNGTLAVRLGFRMVKGLANAAGASIVGAREDRPYQCRGPVAARGRAGGSAAAAGCRRCLRWPGAPAPGSGMGHPGAAGRGAAAVRGGRCRAGSRGARGHPATHERR</sequence>
<name>A0A5B0KMN8_9PROT</name>
<dbReference type="GO" id="GO:0008408">
    <property type="term" value="F:3'-5' exonuclease activity"/>
    <property type="evidence" value="ECO:0007669"/>
    <property type="project" value="InterPro"/>
</dbReference>